<evidence type="ECO:0000313" key="7">
    <source>
        <dbReference type="Proteomes" id="UP001241747"/>
    </source>
</evidence>
<feature type="domain" description="Cyclic nucleotide-binding" evidence="4">
    <location>
        <begin position="36"/>
        <end position="105"/>
    </location>
</feature>
<dbReference type="CDD" id="cd00038">
    <property type="entry name" value="CAP_ED"/>
    <property type="match status" value="1"/>
</dbReference>
<dbReference type="PROSITE" id="PS51063">
    <property type="entry name" value="HTH_CRP_2"/>
    <property type="match status" value="1"/>
</dbReference>
<name>A0ABU0L8I9_XANAG</name>
<dbReference type="SMART" id="SM00419">
    <property type="entry name" value="HTH_CRP"/>
    <property type="match status" value="1"/>
</dbReference>
<evidence type="ECO:0000313" key="6">
    <source>
        <dbReference type="EMBL" id="MDQ0503431.1"/>
    </source>
</evidence>
<dbReference type="InterPro" id="IPR000595">
    <property type="entry name" value="cNMP-bd_dom"/>
</dbReference>
<dbReference type="InterPro" id="IPR036388">
    <property type="entry name" value="WH-like_DNA-bd_sf"/>
</dbReference>
<evidence type="ECO:0000256" key="3">
    <source>
        <dbReference type="ARBA" id="ARBA00023163"/>
    </source>
</evidence>
<dbReference type="SUPFAM" id="SSF46785">
    <property type="entry name" value="Winged helix' DNA-binding domain"/>
    <property type="match status" value="1"/>
</dbReference>
<protein>
    <submittedName>
        <fullName evidence="6">CRP-like cAMP-binding protein</fullName>
    </submittedName>
</protein>
<evidence type="ECO:0000256" key="1">
    <source>
        <dbReference type="ARBA" id="ARBA00023015"/>
    </source>
</evidence>
<comment type="caution">
    <text evidence="6">The sequence shown here is derived from an EMBL/GenBank/DDBJ whole genome shotgun (WGS) entry which is preliminary data.</text>
</comment>
<dbReference type="InterPro" id="IPR014710">
    <property type="entry name" value="RmlC-like_jellyroll"/>
</dbReference>
<keyword evidence="2" id="KW-0238">DNA-binding</keyword>
<dbReference type="PROSITE" id="PS50042">
    <property type="entry name" value="CNMP_BINDING_3"/>
    <property type="match status" value="1"/>
</dbReference>
<organism evidence="6 7">
    <name type="scientific">Xanthobacter agilis</name>
    <dbReference type="NCBI Taxonomy" id="47492"/>
    <lineage>
        <taxon>Bacteria</taxon>
        <taxon>Pseudomonadati</taxon>
        <taxon>Pseudomonadota</taxon>
        <taxon>Alphaproteobacteria</taxon>
        <taxon>Hyphomicrobiales</taxon>
        <taxon>Xanthobacteraceae</taxon>
        <taxon>Xanthobacter</taxon>
    </lineage>
</organism>
<keyword evidence="7" id="KW-1185">Reference proteome</keyword>
<accession>A0ABU0L8I9</accession>
<gene>
    <name evidence="6" type="ORF">QOZ94_000201</name>
</gene>
<evidence type="ECO:0000256" key="2">
    <source>
        <dbReference type="ARBA" id="ARBA00023125"/>
    </source>
</evidence>
<dbReference type="SMART" id="SM00100">
    <property type="entry name" value="cNMP"/>
    <property type="match status" value="1"/>
</dbReference>
<feature type="domain" description="HTH crp-type" evidence="5">
    <location>
        <begin position="170"/>
        <end position="243"/>
    </location>
</feature>
<keyword evidence="1" id="KW-0805">Transcription regulation</keyword>
<dbReference type="PANTHER" id="PTHR24567:SF68">
    <property type="entry name" value="DNA-BINDING TRANSCRIPTIONAL DUAL REGULATOR CRP"/>
    <property type="match status" value="1"/>
</dbReference>
<sequence>MSDMDRRIGALRRHAATGSAVFLSEEPTDLNAGADFLQRLRPEEIAELRAAGAPRAIAAGASLFRQGDTHAGIWLIERGTVRTFYVSPTGREITLALWTPGHFVGGPEVFGGGSHVWSADVHDDAEVLYLTGARIRMLAETMPRFAICLIEGLVAKGKCYSALVQMLGTRSVTERLAQLLIIFADTSGRREGNRLVIERKLTHDQLAAIVGATRQWVTMTLDKFQKRGLISVSRQCLVVENYDLLSAEVRV</sequence>
<dbReference type="PANTHER" id="PTHR24567">
    <property type="entry name" value="CRP FAMILY TRANSCRIPTIONAL REGULATORY PROTEIN"/>
    <property type="match status" value="1"/>
</dbReference>
<dbReference type="SUPFAM" id="SSF51206">
    <property type="entry name" value="cAMP-binding domain-like"/>
    <property type="match status" value="1"/>
</dbReference>
<keyword evidence="3" id="KW-0804">Transcription</keyword>
<evidence type="ECO:0000259" key="5">
    <source>
        <dbReference type="PROSITE" id="PS51063"/>
    </source>
</evidence>
<dbReference type="Gene3D" id="1.10.10.10">
    <property type="entry name" value="Winged helix-like DNA-binding domain superfamily/Winged helix DNA-binding domain"/>
    <property type="match status" value="1"/>
</dbReference>
<proteinExistence type="predicted"/>
<dbReference type="InterPro" id="IPR036390">
    <property type="entry name" value="WH_DNA-bd_sf"/>
</dbReference>
<dbReference type="Gene3D" id="2.60.120.10">
    <property type="entry name" value="Jelly Rolls"/>
    <property type="match status" value="1"/>
</dbReference>
<dbReference type="EMBL" id="JAUSVY010000001">
    <property type="protein sequence ID" value="MDQ0503431.1"/>
    <property type="molecule type" value="Genomic_DNA"/>
</dbReference>
<dbReference type="Pfam" id="PF00027">
    <property type="entry name" value="cNMP_binding"/>
    <property type="match status" value="1"/>
</dbReference>
<dbReference type="Proteomes" id="UP001241747">
    <property type="component" value="Unassembled WGS sequence"/>
</dbReference>
<dbReference type="InterPro" id="IPR012318">
    <property type="entry name" value="HTH_CRP"/>
</dbReference>
<dbReference type="Pfam" id="PF13545">
    <property type="entry name" value="HTH_Crp_2"/>
    <property type="match status" value="1"/>
</dbReference>
<dbReference type="InterPro" id="IPR050397">
    <property type="entry name" value="Env_Response_Regulators"/>
</dbReference>
<dbReference type="InterPro" id="IPR018490">
    <property type="entry name" value="cNMP-bd_dom_sf"/>
</dbReference>
<evidence type="ECO:0000259" key="4">
    <source>
        <dbReference type="PROSITE" id="PS50042"/>
    </source>
</evidence>
<reference evidence="6 7" key="1">
    <citation type="submission" date="2023-07" db="EMBL/GenBank/DDBJ databases">
        <title>Genomic Encyclopedia of Type Strains, Phase IV (KMG-IV): sequencing the most valuable type-strain genomes for metagenomic binning, comparative biology and taxonomic classification.</title>
        <authorList>
            <person name="Goeker M."/>
        </authorList>
    </citation>
    <scope>NUCLEOTIDE SEQUENCE [LARGE SCALE GENOMIC DNA]</scope>
    <source>
        <strain evidence="6 7">DSM 3770</strain>
    </source>
</reference>